<dbReference type="SMART" id="SM00249">
    <property type="entry name" value="PHD"/>
    <property type="match status" value="4"/>
</dbReference>
<comment type="catalytic activity">
    <reaction evidence="11">
        <text>N(6)-methyl-L-lysyl(4)-[histone H3] + S-adenosyl-L-methionine = N(6),N(6)-dimethyl-L-lysyl(4)-[histone H3] + S-adenosyl-L-homocysteine + H(+)</text>
        <dbReference type="Rhea" id="RHEA:60268"/>
        <dbReference type="Rhea" id="RHEA-COMP:15540"/>
        <dbReference type="Rhea" id="RHEA-COMP:15543"/>
        <dbReference type="ChEBI" id="CHEBI:15378"/>
        <dbReference type="ChEBI" id="CHEBI:57856"/>
        <dbReference type="ChEBI" id="CHEBI:59789"/>
        <dbReference type="ChEBI" id="CHEBI:61929"/>
        <dbReference type="ChEBI" id="CHEBI:61976"/>
    </reaction>
</comment>
<dbReference type="PROSITE" id="PS51543">
    <property type="entry name" value="FYRC"/>
    <property type="match status" value="1"/>
</dbReference>
<feature type="region of interest" description="Disordered" evidence="15">
    <location>
        <begin position="1508"/>
        <end position="1547"/>
    </location>
</feature>
<feature type="region of interest" description="Disordered" evidence="15">
    <location>
        <begin position="1108"/>
        <end position="1493"/>
    </location>
</feature>
<feature type="compositionally biased region" description="Polar residues" evidence="15">
    <location>
        <begin position="2116"/>
        <end position="2130"/>
    </location>
</feature>
<feature type="region of interest" description="Disordered" evidence="15">
    <location>
        <begin position="1915"/>
        <end position="2167"/>
    </location>
</feature>
<keyword evidence="8" id="KW-0156">Chromatin regulator</keyword>
<feature type="domain" description="Post-SET" evidence="18">
    <location>
        <begin position="2912"/>
        <end position="2928"/>
    </location>
</feature>
<evidence type="ECO:0000259" key="19">
    <source>
        <dbReference type="PROSITE" id="PS51805"/>
    </source>
</evidence>
<feature type="region of interest" description="Disordered" evidence="15">
    <location>
        <begin position="1797"/>
        <end position="1842"/>
    </location>
</feature>
<keyword evidence="7" id="KW-0862">Zinc</keyword>
<keyword evidence="9" id="KW-0539">Nucleus</keyword>
<protein>
    <submittedName>
        <fullName evidence="20">Oidioi.mRNA.OKI2018_I69.chr1.g2170.t1.cds</fullName>
    </submittedName>
</protein>
<feature type="compositionally biased region" description="Basic residues" evidence="15">
    <location>
        <begin position="1675"/>
        <end position="1688"/>
    </location>
</feature>
<evidence type="ECO:0000256" key="7">
    <source>
        <dbReference type="ARBA" id="ARBA00022833"/>
    </source>
</evidence>
<evidence type="ECO:0000256" key="13">
    <source>
        <dbReference type="ARBA" id="ARBA00049353"/>
    </source>
</evidence>
<feature type="compositionally biased region" description="Polar residues" evidence="15">
    <location>
        <begin position="1353"/>
        <end position="1364"/>
    </location>
</feature>
<reference evidence="20 21" key="1">
    <citation type="submission" date="2021-04" db="EMBL/GenBank/DDBJ databases">
        <authorList>
            <person name="Bliznina A."/>
        </authorList>
    </citation>
    <scope>NUCLEOTIDE SEQUENCE [LARGE SCALE GENOMIC DNA]</scope>
</reference>
<dbReference type="EMBL" id="OU015566">
    <property type="protein sequence ID" value="CAG5105486.1"/>
    <property type="molecule type" value="Genomic_DNA"/>
</dbReference>
<feature type="compositionally biased region" description="Low complexity" evidence="15">
    <location>
        <begin position="2072"/>
        <end position="2105"/>
    </location>
</feature>
<gene>
    <name evidence="20" type="ORF">OKIOD_LOCUS10935</name>
</gene>
<dbReference type="SMART" id="SM00317">
    <property type="entry name" value="SET"/>
    <property type="match status" value="1"/>
</dbReference>
<keyword evidence="3" id="KW-0808">Transferase</keyword>
<name>A0ABN7SU46_OIKDI</name>
<evidence type="ECO:0000256" key="15">
    <source>
        <dbReference type="SAM" id="MobiDB-lite"/>
    </source>
</evidence>
<evidence type="ECO:0000313" key="21">
    <source>
        <dbReference type="Proteomes" id="UP001158576"/>
    </source>
</evidence>
<dbReference type="Proteomes" id="UP001158576">
    <property type="component" value="Chromosome 1"/>
</dbReference>
<feature type="compositionally biased region" description="Acidic residues" evidence="15">
    <location>
        <begin position="1178"/>
        <end position="1199"/>
    </location>
</feature>
<feature type="compositionally biased region" description="Acidic residues" evidence="15">
    <location>
        <begin position="1446"/>
        <end position="1467"/>
    </location>
</feature>
<feature type="region of interest" description="Disordered" evidence="15">
    <location>
        <begin position="620"/>
        <end position="653"/>
    </location>
</feature>
<feature type="compositionally biased region" description="Basic and acidic residues" evidence="15">
    <location>
        <begin position="1435"/>
        <end position="1445"/>
    </location>
</feature>
<dbReference type="PANTHER" id="PTHR45814">
    <property type="entry name" value="HISTONE-LYSINE N-METHYLTRANSFERASE SETD1"/>
    <property type="match status" value="1"/>
</dbReference>
<feature type="region of interest" description="Disordered" evidence="15">
    <location>
        <begin position="516"/>
        <end position="596"/>
    </location>
</feature>
<feature type="domain" description="SET" evidence="17">
    <location>
        <begin position="2788"/>
        <end position="2904"/>
    </location>
</feature>
<feature type="compositionally biased region" description="Basic and acidic residues" evidence="15">
    <location>
        <begin position="1418"/>
        <end position="1428"/>
    </location>
</feature>
<dbReference type="Gene3D" id="3.30.160.360">
    <property type="match status" value="1"/>
</dbReference>
<feature type="region of interest" description="Disordered" evidence="15">
    <location>
        <begin position="701"/>
        <end position="754"/>
    </location>
</feature>
<dbReference type="CDD" id="cd10518">
    <property type="entry name" value="SET_SETD1-like"/>
    <property type="match status" value="1"/>
</dbReference>
<feature type="compositionally biased region" description="Pro residues" evidence="15">
    <location>
        <begin position="743"/>
        <end position="753"/>
    </location>
</feature>
<comment type="catalytic activity">
    <reaction evidence="12">
        <text>N(6),N(6)-dimethyl-L-lysyl(4)-[histone H3] + S-adenosyl-L-methionine = N(6),N(6),N(6)-trimethyl-L-lysyl(4)-[histone H3] + S-adenosyl-L-homocysteine + H(+)</text>
        <dbReference type="Rhea" id="RHEA:60272"/>
        <dbReference type="Rhea" id="RHEA-COMP:15537"/>
        <dbReference type="Rhea" id="RHEA-COMP:15540"/>
        <dbReference type="ChEBI" id="CHEBI:15378"/>
        <dbReference type="ChEBI" id="CHEBI:57856"/>
        <dbReference type="ChEBI" id="CHEBI:59789"/>
        <dbReference type="ChEBI" id="CHEBI:61961"/>
        <dbReference type="ChEBI" id="CHEBI:61976"/>
    </reaction>
</comment>
<dbReference type="Pfam" id="PF05964">
    <property type="entry name" value="FYRN"/>
    <property type="match status" value="1"/>
</dbReference>
<feature type="region of interest" description="Disordered" evidence="15">
    <location>
        <begin position="826"/>
        <end position="863"/>
    </location>
</feature>
<feature type="domain" description="PHD-type" evidence="16">
    <location>
        <begin position="77"/>
        <end position="128"/>
    </location>
</feature>
<dbReference type="PROSITE" id="PS51805">
    <property type="entry name" value="EPHD"/>
    <property type="match status" value="1"/>
</dbReference>
<evidence type="ECO:0000256" key="3">
    <source>
        <dbReference type="ARBA" id="ARBA00022679"/>
    </source>
</evidence>
<dbReference type="Pfam" id="PF00856">
    <property type="entry name" value="SET"/>
    <property type="match status" value="1"/>
</dbReference>
<dbReference type="InterPro" id="IPR001214">
    <property type="entry name" value="SET_dom"/>
</dbReference>
<dbReference type="InterPro" id="IPR013083">
    <property type="entry name" value="Znf_RING/FYVE/PHD"/>
</dbReference>
<feature type="compositionally biased region" description="Polar residues" evidence="15">
    <location>
        <begin position="553"/>
        <end position="563"/>
    </location>
</feature>
<keyword evidence="6 14" id="KW-0863">Zinc-finger</keyword>
<feature type="region of interest" description="Disordered" evidence="15">
    <location>
        <begin position="2212"/>
        <end position="2236"/>
    </location>
</feature>
<feature type="region of interest" description="Disordered" evidence="15">
    <location>
        <begin position="1855"/>
        <end position="1883"/>
    </location>
</feature>
<dbReference type="PROSITE" id="PS50016">
    <property type="entry name" value="ZF_PHD_2"/>
    <property type="match status" value="1"/>
</dbReference>
<dbReference type="Gene3D" id="3.30.40.10">
    <property type="entry name" value="Zinc/RING finger domain, C3HC4 (zinc finger)"/>
    <property type="match status" value="1"/>
</dbReference>
<evidence type="ECO:0000256" key="10">
    <source>
        <dbReference type="ARBA" id="ARBA00047571"/>
    </source>
</evidence>
<feature type="compositionally biased region" description="Basic and acidic residues" evidence="15">
    <location>
        <begin position="1518"/>
        <end position="1529"/>
    </location>
</feature>
<evidence type="ECO:0000259" key="17">
    <source>
        <dbReference type="PROSITE" id="PS50280"/>
    </source>
</evidence>
<feature type="compositionally biased region" description="Polar residues" evidence="15">
    <location>
        <begin position="2363"/>
        <end position="2372"/>
    </location>
</feature>
<feature type="compositionally biased region" description="Polar residues" evidence="15">
    <location>
        <begin position="571"/>
        <end position="594"/>
    </location>
</feature>
<comment type="catalytic activity">
    <reaction evidence="13">
        <text>L-lysyl(4)-[histone H3] + S-adenosyl-L-methionine = N(6)-methyl-L-lysyl(4)-[histone H3] + S-adenosyl-L-homocysteine + H(+)</text>
        <dbReference type="Rhea" id="RHEA:60264"/>
        <dbReference type="Rhea" id="RHEA-COMP:15543"/>
        <dbReference type="Rhea" id="RHEA-COMP:15547"/>
        <dbReference type="ChEBI" id="CHEBI:15378"/>
        <dbReference type="ChEBI" id="CHEBI:29969"/>
        <dbReference type="ChEBI" id="CHEBI:57856"/>
        <dbReference type="ChEBI" id="CHEBI:59789"/>
        <dbReference type="ChEBI" id="CHEBI:61929"/>
        <dbReference type="EC" id="2.1.1.364"/>
    </reaction>
    <physiologicalReaction direction="left-to-right" evidence="13">
        <dbReference type="Rhea" id="RHEA:60265"/>
    </physiologicalReaction>
</comment>
<feature type="compositionally biased region" description="Basic and acidic residues" evidence="15">
    <location>
        <begin position="1973"/>
        <end position="2071"/>
    </location>
</feature>
<evidence type="ECO:0000256" key="12">
    <source>
        <dbReference type="ARBA" id="ARBA00049129"/>
    </source>
</evidence>
<evidence type="ECO:0000256" key="2">
    <source>
        <dbReference type="ARBA" id="ARBA00022603"/>
    </source>
</evidence>
<feature type="compositionally biased region" description="Polar residues" evidence="15">
    <location>
        <begin position="2259"/>
        <end position="2271"/>
    </location>
</feature>
<dbReference type="Pfam" id="PF05965">
    <property type="entry name" value="FYRC"/>
    <property type="match status" value="1"/>
</dbReference>
<keyword evidence="2" id="KW-0489">Methyltransferase</keyword>
<keyword evidence="5" id="KW-0479">Metal-binding</keyword>
<feature type="compositionally biased region" description="Polar residues" evidence="15">
    <location>
        <begin position="1815"/>
        <end position="1833"/>
    </location>
</feature>
<feature type="region of interest" description="Disordered" evidence="15">
    <location>
        <begin position="2353"/>
        <end position="2374"/>
    </location>
</feature>
<dbReference type="InterPro" id="IPR044570">
    <property type="entry name" value="Set1-like"/>
</dbReference>
<proteinExistence type="predicted"/>
<feature type="compositionally biased region" description="Acidic residues" evidence="15">
    <location>
        <begin position="1114"/>
        <end position="1126"/>
    </location>
</feature>
<evidence type="ECO:0000256" key="14">
    <source>
        <dbReference type="PROSITE-ProRule" id="PRU00146"/>
    </source>
</evidence>
<comment type="catalytic activity">
    <reaction evidence="10">
        <text>L-lysyl(4)-[histone H3] + 3 S-adenosyl-L-methionine = N(6),N(6),N(6)-trimethyl-L-lysyl(4)-[histone H3] + 3 S-adenosyl-L-homocysteine + 3 H(+)</text>
        <dbReference type="Rhea" id="RHEA:60260"/>
        <dbReference type="Rhea" id="RHEA-COMP:15537"/>
        <dbReference type="Rhea" id="RHEA-COMP:15547"/>
        <dbReference type="ChEBI" id="CHEBI:15378"/>
        <dbReference type="ChEBI" id="CHEBI:29969"/>
        <dbReference type="ChEBI" id="CHEBI:57856"/>
        <dbReference type="ChEBI" id="CHEBI:59789"/>
        <dbReference type="ChEBI" id="CHEBI:61961"/>
        <dbReference type="EC" id="2.1.1.354"/>
    </reaction>
</comment>
<feature type="region of interest" description="Disordered" evidence="15">
    <location>
        <begin position="1675"/>
        <end position="1768"/>
    </location>
</feature>
<feature type="compositionally biased region" description="Polar residues" evidence="15">
    <location>
        <begin position="2220"/>
        <end position="2236"/>
    </location>
</feature>
<dbReference type="InterPro" id="IPR011011">
    <property type="entry name" value="Znf_FYVE_PHD"/>
</dbReference>
<evidence type="ECO:0000256" key="4">
    <source>
        <dbReference type="ARBA" id="ARBA00022691"/>
    </source>
</evidence>
<feature type="compositionally biased region" description="Polar residues" evidence="15">
    <location>
        <begin position="703"/>
        <end position="714"/>
    </location>
</feature>
<comment type="subcellular location">
    <subcellularLocation>
        <location evidence="1">Nucleus</location>
    </subcellularLocation>
</comment>
<dbReference type="PROSITE" id="PS51542">
    <property type="entry name" value="FYRN"/>
    <property type="match status" value="1"/>
</dbReference>
<feature type="region of interest" description="Disordered" evidence="15">
    <location>
        <begin position="2252"/>
        <end position="2278"/>
    </location>
</feature>
<organism evidence="20 21">
    <name type="scientific">Oikopleura dioica</name>
    <name type="common">Tunicate</name>
    <dbReference type="NCBI Taxonomy" id="34765"/>
    <lineage>
        <taxon>Eukaryota</taxon>
        <taxon>Metazoa</taxon>
        <taxon>Chordata</taxon>
        <taxon>Tunicata</taxon>
        <taxon>Appendicularia</taxon>
        <taxon>Copelata</taxon>
        <taxon>Oikopleuridae</taxon>
        <taxon>Oikopleura</taxon>
    </lineage>
</organism>
<dbReference type="CDD" id="cd15506">
    <property type="entry name" value="PHD1_KMT2A_like"/>
    <property type="match status" value="1"/>
</dbReference>
<evidence type="ECO:0000256" key="6">
    <source>
        <dbReference type="ARBA" id="ARBA00022771"/>
    </source>
</evidence>
<evidence type="ECO:0000259" key="18">
    <source>
        <dbReference type="PROSITE" id="PS50868"/>
    </source>
</evidence>
<feature type="compositionally biased region" description="Low complexity" evidence="15">
    <location>
        <begin position="1802"/>
        <end position="1814"/>
    </location>
</feature>
<dbReference type="CDD" id="cd15489">
    <property type="entry name" value="PHD_SF"/>
    <property type="match status" value="1"/>
</dbReference>
<feature type="region of interest" description="Disordered" evidence="15">
    <location>
        <begin position="2449"/>
        <end position="2477"/>
    </location>
</feature>
<evidence type="ECO:0000256" key="1">
    <source>
        <dbReference type="ARBA" id="ARBA00004123"/>
    </source>
</evidence>
<feature type="compositionally biased region" description="Low complexity" evidence="15">
    <location>
        <begin position="2131"/>
        <end position="2167"/>
    </location>
</feature>
<dbReference type="SUPFAM" id="SSF82199">
    <property type="entry name" value="SET domain"/>
    <property type="match status" value="1"/>
</dbReference>
<keyword evidence="4" id="KW-0949">S-adenosyl-L-methionine</keyword>
<dbReference type="InterPro" id="IPR003889">
    <property type="entry name" value="FYrich_C"/>
</dbReference>
<dbReference type="InterPro" id="IPR046341">
    <property type="entry name" value="SET_dom_sf"/>
</dbReference>
<dbReference type="PANTHER" id="PTHR45814:SF2">
    <property type="entry name" value="HISTONE-LYSINE N-METHYLTRANSFERASE SETD1"/>
    <property type="match status" value="1"/>
</dbReference>
<feature type="compositionally biased region" description="Low complexity" evidence="15">
    <location>
        <begin position="715"/>
        <end position="742"/>
    </location>
</feature>
<evidence type="ECO:0000259" key="16">
    <source>
        <dbReference type="PROSITE" id="PS50016"/>
    </source>
</evidence>
<dbReference type="InterPro" id="IPR034732">
    <property type="entry name" value="EPHD"/>
</dbReference>
<sequence length="2928" mass="332390">MTRRSRRQREVGLKSEIKTAYAPPRISHAPEVAHNLSVRCFKYDPSIPNPIVLTKPLKPRAVSSSEDEDELEAVYPGPICISCSGVDNDPLIWCSGCAEPYHYECAKGYPKEKYGQTYRWLCLDCRQSCVSCSYPVLTISTFNCKTCWKIIHRRCIDPQLRSEFRQNGWTCSECLRPNHEEPPRSTCELCLSDPLPNCQPSYQCDRCRTSVKSCCLDLSDDILHFYDNFAQRQTFLCENCDASISWKNHLLCAWRRSLLQILSPLSQLAKSGHSEISEIQRNIDKFDSIEDFAKKIKELRRLEKFRSDEIQRKFEHSKNVLEEIFPKYDAQVAALPETEFPPEFTFHLRKAPEIPQYQTSLYRSPACCLCTAKPSYARLIYLGQDEWAHAACVLWAGRLANTKGNYSPMIRGYSHGIGPSASREEDSCRHCGYSIRTAISVKCCKEGCNLVMHFFCARLTGWLVMDKMSSLCGRHKPRCESKKNMVLEASLARKQSTEQGAETPNLLADLIRQEMPSQDQNVPPSDVKPVTQQTDAGKTVVTPGITPAPKTGKPSSFDRQTSPVKVAPILSNGNLKPKSPSSGGKPQAFQQMMTSPPPLIVGKKAPLAQSAENSTLKELLRASPSKSTPVPASPLQLYTSPKPMQKLISPPKNQPTQRLQIIPLESQVNSKAMASNIMTKKPELQQFGQDKLSQLIETLFNEGPSSTPTSVNHFSTNLKESSASTSSNLLPSSSTSSITTQPQNPPNLTPKPMPMLNKSPIQGVPIQNSEKVMPQLQRNAPPPPLQQIPGTQIASKVQPSIQPETQVPQTDGLIDIDQMSPGMISENNEEDSDFDISDNESANAKVPEASDEIKPRPKKPRAAYGSLKKKKITLEEVFTDVENMLLRKGRARPDHNDQAHHHKSKWAHGIRPEDAYIALGGLSVKNLGKIHPECTQRYKEALCPEGYEAIRWFWSSKNPGNLTKYILNVSIQYDPLPEAVYVNETIVHEPDLIIPPEEDISEASTPITCEAINYTFDEWPEWEEVDMEEIAPPPKYFQRKRSADEGSAQMVPEKRGRRGRQKIVKKEVLETDDEDTEDMLNRRSVRVWANKIKKEFVEEVVIPEELDGFKVPTDDEDDLEEVETTDPMDTSFELVPKKQAAQPSKPLRVQSKRMSKFKNAPKRTTRGRGRRGKKNEDFSDEENERDDEELHEVELIIDDFEGRSPDSDRPNNVEMMSLSDVRTHLRSDDEDEDDIIRRRSRRMKLTSLDSDSESDEKTSPKSEPLVENTQELSPLESLETITLDTESREVITIVDSPEELKIEQPEVTEAETVQEGPQYEAGVLKTVMENVDPETLLQERNDSPSPEEPQMVSDESPQPSSEVGVQTPPGAVGKEEEEEPDTVETRDNEPTSAEILGETGTSIAELDQEQPKSPSVDFDTREDLKTPNDDPSETSVDKDEVAAEDQKEEPEAIEQSDPSVDDDQIEEEIGKNCSSSGGKSESDNCEKNPQMGNLTIVLTRVDVPVESSRIISESSETSSEKEASRRDSASPDAEDNWSPSSEPENDMEDMFRIEEHHEMDDEESEKSSELLAKELTQSFDCEKTDKDIEKILLHMKVNHPYHYAALITVKHSKVHKSCDTCGFIFMCKATFDSHLELSLCKRNLAYLKRYNEPEKFDELELEVIENEYQWSYPKRKVSKRRTPTKPKKPVSPPKQTRRCQKKAENLKTRSGRRVKVPQLDGNADSSDESSSRSGMEVDLPQTDGLNDAPRQPQVPPMYHQQMAQNQHQPNASPVFRMQPVMQQTNYIHVAQGGTVILPGGANQQNQVTHQQDNQASSTQQSNVQRIGSSQSGHSAPPGYYQVVNPQGEVIGQKPMMQQRQQPQVQYHQAHQRQPQQQHGQNFQPVTSQIASHFPIFLTPGNSQGQPMNVQRVVTPSPMPQRMGSSTPHGYPQAPTPTQRLTATPFDNREHMLSTPLGTLGAPTPTPSYGIDQRMLEQQRLQEHRQRQQRALEEQRHREMQARVEEQHRREEEERKRQEMLRKQREEEERRRLEEEKRKREEQKRQELLRKQQEERRLAEEQHRKRIEHERMMQQQQEHQRLLMQQQQSQQFRGHQQHQGLLHRQMSPGLHSPPQQPFHSQNRSPGSAHNLQSPPQNFQSPPQYQNQPISTPQQRQQSTQQQPPQAQQFVQAPNQQFFHNGQRFIRIQTHPQQAPTPTYINSNQRFVIANQPVQQQKPQQTMMSNFQQRPVASSPVNQNSQIASFANQQVLQQPKPPQYQDVQRPSSSTQAPPQRYFNVGRSPKIDEYRLQQIKNDLKSPINAPKNIVVKAEPPPTYQERPQQQAPRHQTNVYVKGEPRDESYHKKVIKEAIKTQSELNKRQSKSPVRSQQPGPQAAVFGNQQYRIAPGAGPLPGLSTQQHRPNILQQPRGQPMRAQQQHVFSAYNPENGTFTIQPQMTLAPRPAQIVPANQSQRVPPQSDSSTSARKPWDLDLQPPRRQSGIEVVGRSPVRQQQSRPQQFQRYQVGTILPNNQGLKPGLNLINGQLIEVRNGPMPITGRQLCMDPSSFSIIKEEPKPIPFKQEPKQPKAPKQKPLIWDPIVLEESLVQGSVEDGHDDDFDGSILLDRLMVEEKANELKIVERPETPDAVDEVEEYNLMFSIVSEDGVRKSGKDLESLWNEIIDELPTSGRLPGSAPKATRPDVFAAFGFSKDMVRYLLEQLPLADSIPGAYKAVHFPRDEKSISVTRNSKGCWRAQGWSGKRNPSDMFSFLNSKHRSGLTHDPNFRPTLETDLPLTMRFRKMVETSRNSLQVLPSAIHGRGLFARRPYEPGELVIEYSGTVIRGELCDMREKYYDDRGIGTYMFRVDDDFVVDATMEGGRARFINHSCGPNCLSKIITVDSRKHICIIAGRFIDFGEELTYDYKFDRDLGSERIQCGCQAPNCRRFMN</sequence>
<accession>A0ABN7SU46</accession>
<dbReference type="InterPro" id="IPR003616">
    <property type="entry name" value="Post-SET_dom"/>
</dbReference>
<dbReference type="Gene3D" id="2.170.270.10">
    <property type="entry name" value="SET domain"/>
    <property type="match status" value="1"/>
</dbReference>
<evidence type="ECO:0000256" key="8">
    <source>
        <dbReference type="ARBA" id="ARBA00022853"/>
    </source>
</evidence>
<feature type="domain" description="PHD-type" evidence="19">
    <location>
        <begin position="364"/>
        <end position="476"/>
    </location>
</feature>
<dbReference type="SUPFAM" id="SSF57903">
    <property type="entry name" value="FYVE/PHD zinc finger"/>
    <property type="match status" value="1"/>
</dbReference>
<feature type="region of interest" description="Disordered" evidence="15">
    <location>
        <begin position="1040"/>
        <end position="1060"/>
    </location>
</feature>
<dbReference type="InterPro" id="IPR019787">
    <property type="entry name" value="Znf_PHD-finger"/>
</dbReference>
<keyword evidence="21" id="KW-1185">Reference proteome</keyword>
<feature type="compositionally biased region" description="Low complexity" evidence="15">
    <location>
        <begin position="1508"/>
        <end position="1517"/>
    </location>
</feature>
<feature type="compositionally biased region" description="Acidic residues" evidence="15">
    <location>
        <begin position="827"/>
        <end position="838"/>
    </location>
</feature>
<feature type="compositionally biased region" description="Basic and acidic residues" evidence="15">
    <location>
        <begin position="1200"/>
        <end position="1211"/>
    </location>
</feature>
<evidence type="ECO:0000256" key="11">
    <source>
        <dbReference type="ARBA" id="ARBA00047583"/>
    </source>
</evidence>
<dbReference type="PROSITE" id="PS50280">
    <property type="entry name" value="SET"/>
    <property type="match status" value="1"/>
</dbReference>
<feature type="compositionally biased region" description="Polar residues" evidence="15">
    <location>
        <begin position="2449"/>
        <end position="2465"/>
    </location>
</feature>
<evidence type="ECO:0000256" key="9">
    <source>
        <dbReference type="ARBA" id="ARBA00023242"/>
    </source>
</evidence>
<evidence type="ECO:0000313" key="20">
    <source>
        <dbReference type="EMBL" id="CAG5105486.1"/>
    </source>
</evidence>
<dbReference type="InterPro" id="IPR003888">
    <property type="entry name" value="FYrich_N"/>
</dbReference>
<evidence type="ECO:0000256" key="5">
    <source>
        <dbReference type="ARBA" id="ARBA00022723"/>
    </source>
</evidence>
<dbReference type="InterPro" id="IPR001965">
    <property type="entry name" value="Znf_PHD"/>
</dbReference>
<dbReference type="PROSITE" id="PS50868">
    <property type="entry name" value="POST_SET"/>
    <property type="match status" value="1"/>
</dbReference>
<feature type="compositionally biased region" description="Basic residues" evidence="15">
    <location>
        <begin position="1150"/>
        <end position="1173"/>
    </location>
</feature>